<evidence type="ECO:0000313" key="3">
    <source>
        <dbReference type="Proteomes" id="UP001611383"/>
    </source>
</evidence>
<sequence>MRSHPLASRFSPLLALFVLSGCNTAYREAMSQAKEAAVRGDFMTAARAYRSACAAAPDDEMACTRVPIFAQKATAQALESARTPCEAGELDRCIPPLLDSLDLIPNHPEVTAMLEKASQLHTERCASKWSADGSLDTQVAGLACLQARGHQFPLPGYQTLLSEQASRIASRFAELAVTAEKQGTAGAATALWSAAQCLTPGADTASRTEQARQAFRGQSAIPVVTRLEGAMSPQIARELSDLCHRLSSGLPFWARCAELGTVPGQPAPLELQVDALIQRVVENVSEDVRTVDYVSGTRWVSNPDYSAAEKRLERAEREYRRAEKHRDDMDDACETEKNTHEASCVGCPEPSSKKTACDEAKALHAAYDSASQELSSARSNLSNTPESVKEDVYDTFTYSAWIHRWSSDFRFTLQANTPGATAPARQQGVLRFQDEEHVGFRPAGLSANALETPSPRDFSNAFFNQLAPHLLEAVQRDAQVRAAQRRAQCNELPANWSVPWVQCWAESTLWEKGQEPQPTELLQLIATRVGAAEQPLCR</sequence>
<organism evidence="2 3">
    <name type="scientific">Archangium minus</name>
    <dbReference type="NCBI Taxonomy" id="83450"/>
    <lineage>
        <taxon>Bacteria</taxon>
        <taxon>Pseudomonadati</taxon>
        <taxon>Myxococcota</taxon>
        <taxon>Myxococcia</taxon>
        <taxon>Myxococcales</taxon>
        <taxon>Cystobacterineae</taxon>
        <taxon>Archangiaceae</taxon>
        <taxon>Archangium</taxon>
    </lineage>
</organism>
<evidence type="ECO:0008006" key="4">
    <source>
        <dbReference type="Google" id="ProtNLM"/>
    </source>
</evidence>
<proteinExistence type="predicted"/>
<reference evidence="2 3" key="1">
    <citation type="submission" date="2019-08" db="EMBL/GenBank/DDBJ databases">
        <title>Archangium and Cystobacter genomes.</title>
        <authorList>
            <person name="Chen I.-C.K."/>
            <person name="Wielgoss S."/>
        </authorList>
    </citation>
    <scope>NUCLEOTIDE SEQUENCE [LARGE SCALE GENOMIC DNA]</scope>
    <source>
        <strain evidence="2 3">Cbm 6</strain>
    </source>
</reference>
<keyword evidence="3" id="KW-1185">Reference proteome</keyword>
<dbReference type="RefSeq" id="WP_395822132.1">
    <property type="nucleotide sequence ID" value="NZ_CP043494.1"/>
</dbReference>
<name>A0ABY9WTG6_9BACT</name>
<feature type="coiled-coil region" evidence="1">
    <location>
        <begin position="305"/>
        <end position="332"/>
    </location>
</feature>
<gene>
    <name evidence="2" type="ORF">F0U60_19545</name>
</gene>
<evidence type="ECO:0000313" key="2">
    <source>
        <dbReference type="EMBL" id="WNG46061.1"/>
    </source>
</evidence>
<dbReference type="PROSITE" id="PS51257">
    <property type="entry name" value="PROKAR_LIPOPROTEIN"/>
    <property type="match status" value="1"/>
</dbReference>
<accession>A0ABY9WTG6</accession>
<evidence type="ECO:0000256" key="1">
    <source>
        <dbReference type="SAM" id="Coils"/>
    </source>
</evidence>
<dbReference type="EMBL" id="CP043494">
    <property type="protein sequence ID" value="WNG46061.1"/>
    <property type="molecule type" value="Genomic_DNA"/>
</dbReference>
<keyword evidence="1" id="KW-0175">Coiled coil</keyword>
<protein>
    <recommendedName>
        <fullName evidence="4">Lipoprotein</fullName>
    </recommendedName>
</protein>
<dbReference type="Proteomes" id="UP001611383">
    <property type="component" value="Chromosome"/>
</dbReference>